<feature type="region of interest" description="tRNA (mnm(5)s(2)U34)-methyltransferase" evidence="10">
    <location>
        <begin position="1"/>
        <end position="231"/>
    </location>
</feature>
<keyword evidence="5 10" id="KW-0949">S-adenosyl-L-methionine</keyword>
<dbReference type="NCBIfam" id="NF033855">
    <property type="entry name" value="tRNA_MNMC2"/>
    <property type="match status" value="1"/>
</dbReference>
<dbReference type="EC" id="1.5.-.-" evidence="10"/>
<feature type="region of interest" description="FAD-dependent cmnm(5)s(2)U34 oxidoreductase" evidence="10">
    <location>
        <begin position="245"/>
        <end position="601"/>
    </location>
</feature>
<evidence type="ECO:0000259" key="13">
    <source>
        <dbReference type="Pfam" id="PF05430"/>
    </source>
</evidence>
<evidence type="ECO:0000256" key="4">
    <source>
        <dbReference type="ARBA" id="ARBA00022679"/>
    </source>
</evidence>
<dbReference type="InterPro" id="IPR008471">
    <property type="entry name" value="MnmC-like_methylTransf"/>
</dbReference>
<dbReference type="Gene3D" id="3.40.50.150">
    <property type="entry name" value="Vaccinia Virus protein VP39"/>
    <property type="match status" value="1"/>
</dbReference>
<dbReference type="Gene3D" id="3.30.9.10">
    <property type="entry name" value="D-Amino Acid Oxidase, subunit A, domain 2"/>
    <property type="match status" value="1"/>
</dbReference>
<keyword evidence="4 10" id="KW-0808">Transferase</keyword>
<evidence type="ECO:0000256" key="6">
    <source>
        <dbReference type="ARBA" id="ARBA00022694"/>
    </source>
</evidence>
<dbReference type="GO" id="GO:0002097">
    <property type="term" value="P:tRNA wobble base modification"/>
    <property type="evidence" value="ECO:0007669"/>
    <property type="project" value="UniProtKB-UniRule"/>
</dbReference>
<evidence type="ECO:0000256" key="9">
    <source>
        <dbReference type="ARBA" id="ARBA00023268"/>
    </source>
</evidence>
<evidence type="ECO:0000256" key="1">
    <source>
        <dbReference type="ARBA" id="ARBA00022490"/>
    </source>
</evidence>
<dbReference type="GO" id="GO:0032259">
    <property type="term" value="P:methylation"/>
    <property type="evidence" value="ECO:0007669"/>
    <property type="project" value="UniProtKB-KW"/>
</dbReference>
<dbReference type="GO" id="GO:0005737">
    <property type="term" value="C:cytoplasm"/>
    <property type="evidence" value="ECO:0007669"/>
    <property type="project" value="UniProtKB-SubCell"/>
</dbReference>
<evidence type="ECO:0000256" key="5">
    <source>
        <dbReference type="ARBA" id="ARBA00022691"/>
    </source>
</evidence>
<dbReference type="SUPFAM" id="SSF51905">
    <property type="entry name" value="FAD/NAD(P)-binding domain"/>
    <property type="match status" value="1"/>
</dbReference>
<dbReference type="GO" id="GO:0050660">
    <property type="term" value="F:flavin adenine dinucleotide binding"/>
    <property type="evidence" value="ECO:0007669"/>
    <property type="project" value="UniProtKB-UniRule"/>
</dbReference>
<dbReference type="PANTHER" id="PTHR13847">
    <property type="entry name" value="SARCOSINE DEHYDROGENASE-RELATED"/>
    <property type="match status" value="1"/>
</dbReference>
<comment type="cofactor">
    <cofactor evidence="10">
        <name>FAD</name>
        <dbReference type="ChEBI" id="CHEBI:57692"/>
    </cofactor>
</comment>
<dbReference type="RefSeq" id="WP_183256073.1">
    <property type="nucleotide sequence ID" value="NZ_BAAAFF010000005.1"/>
</dbReference>
<evidence type="ECO:0000256" key="2">
    <source>
        <dbReference type="ARBA" id="ARBA00022603"/>
    </source>
</evidence>
<dbReference type="Pfam" id="PF01266">
    <property type="entry name" value="DAO"/>
    <property type="match status" value="1"/>
</dbReference>
<keyword evidence="3 10" id="KW-0285">Flavoprotein</keyword>
<organism evidence="14 15">
    <name type="scientific">Brevundimonas basaltis</name>
    <dbReference type="NCBI Taxonomy" id="472166"/>
    <lineage>
        <taxon>Bacteria</taxon>
        <taxon>Pseudomonadati</taxon>
        <taxon>Pseudomonadota</taxon>
        <taxon>Alphaproteobacteria</taxon>
        <taxon>Caulobacterales</taxon>
        <taxon>Caulobacteraceae</taxon>
        <taxon>Brevundimonas</taxon>
    </lineage>
</organism>
<dbReference type="InterPro" id="IPR036188">
    <property type="entry name" value="FAD/NAD-bd_sf"/>
</dbReference>
<dbReference type="InterPro" id="IPR006076">
    <property type="entry name" value="FAD-dep_OxRdtase"/>
</dbReference>
<name>A0A7W8MHW0_9CAUL</name>
<feature type="region of interest" description="Disordered" evidence="11">
    <location>
        <begin position="582"/>
        <end position="601"/>
    </location>
</feature>
<evidence type="ECO:0000256" key="8">
    <source>
        <dbReference type="ARBA" id="ARBA00023002"/>
    </source>
</evidence>
<keyword evidence="6 10" id="KW-0819">tRNA processing</keyword>
<keyword evidence="2 10" id="KW-0489">Methyltransferase</keyword>
<evidence type="ECO:0000313" key="15">
    <source>
        <dbReference type="Proteomes" id="UP000566663"/>
    </source>
</evidence>
<dbReference type="Pfam" id="PF05430">
    <property type="entry name" value="Methyltransf_30"/>
    <property type="match status" value="1"/>
</dbReference>
<dbReference type="InterPro" id="IPR023032">
    <property type="entry name" value="tRNA_MAMT_biosynth_bifunc_MnmC"/>
</dbReference>
<comment type="function">
    <text evidence="10">Catalyzes the last two steps in the biosynthesis of 5-methylaminomethyl-2-thiouridine (mnm(5)s(2)U) at the wobble position (U34) in tRNA. Catalyzes the FAD-dependent demodification of cmnm(5)s(2)U34 to nm(5)s(2)U34, followed by the transfer of a methyl group from S-adenosyl-L-methionine to nm(5)s(2)U34, to form mnm(5)s(2)U34.</text>
</comment>
<comment type="catalytic activity">
    <reaction evidence="10">
        <text>5-aminomethyl-2-thiouridine(34) in tRNA + S-adenosyl-L-methionine = 5-methylaminomethyl-2-thiouridine(34) in tRNA + S-adenosyl-L-homocysteine + H(+)</text>
        <dbReference type="Rhea" id="RHEA:19569"/>
        <dbReference type="Rhea" id="RHEA-COMP:10195"/>
        <dbReference type="Rhea" id="RHEA-COMP:10197"/>
        <dbReference type="ChEBI" id="CHEBI:15378"/>
        <dbReference type="ChEBI" id="CHEBI:57856"/>
        <dbReference type="ChEBI" id="CHEBI:59789"/>
        <dbReference type="ChEBI" id="CHEBI:74454"/>
        <dbReference type="ChEBI" id="CHEBI:74455"/>
        <dbReference type="EC" id="2.1.1.61"/>
    </reaction>
</comment>
<dbReference type="NCBIfam" id="TIGR03197">
    <property type="entry name" value="MnmC_Cterm"/>
    <property type="match status" value="1"/>
</dbReference>
<sequence>MTDRSPRLIWTEDGAPRSGRFDDVYFSREDGLAESRAVFLNGCGLPEAWRGRARFTVAELGFGSGLNIAVLLDLWRREAPPGGWLHIFSVEGFPLARDEAARALGTWPELTEPAHALLDAWPAAASGFHRLDLPAFNATLDLAVCEAAQALAQWSGRADAWFLDGFAPAANPGMWSDAVLDGVAARSAPGARVATFTVAGAVRRGLAARGFVVEKRPGHGRKRERLEAHLPGKPEPSTSPAVAIIGAGIAGAALAKAFTALGLTCTVIEETAAGEGGSGFPSALVTPRLDAGDVGIAALHAQALSRARALYAAVPGAIIADGVLQLEQTPRDAGRFAKVAAQDLWPEGAMTPLDAAGCTARLGEAVDTGGLLMADAMALNPAAVLQTWLGGADLVTARVDRIEPTAGGWRLLDAAGGDILETEVVVAASGWGAAALQPTLPLAPVRGQAEWMVGVTSPAAAWGGYAAPTENGLLFGATHERGETAVDVTENASARNLDTLGARLPGLAARVAAAGGIRSRAAIRATTPDRLPLAGRLAPGLFALTGLGSRGFCVAPLLAEHVAALATGTPSPLPAPLAARVAPGRFPGRGPLAQPSQEADG</sequence>
<comment type="similarity">
    <text evidence="10">In the C-terminal section; belongs to the DAO family.</text>
</comment>
<comment type="caution">
    <text evidence="14">The sequence shown here is derived from an EMBL/GenBank/DDBJ whole genome shotgun (WGS) entry which is preliminary data.</text>
</comment>
<gene>
    <name evidence="10" type="primary">mnmC</name>
    <name evidence="14" type="ORF">HNQ67_002599</name>
</gene>
<evidence type="ECO:0000256" key="3">
    <source>
        <dbReference type="ARBA" id="ARBA00022630"/>
    </source>
</evidence>
<reference evidence="14 15" key="1">
    <citation type="submission" date="2020-08" db="EMBL/GenBank/DDBJ databases">
        <title>Genomic Encyclopedia of Type Strains, Phase IV (KMG-IV): sequencing the most valuable type-strain genomes for metagenomic binning, comparative biology and taxonomic classification.</title>
        <authorList>
            <person name="Goeker M."/>
        </authorList>
    </citation>
    <scope>NUCLEOTIDE SEQUENCE [LARGE SCALE GENOMIC DNA]</scope>
    <source>
        <strain evidence="14 15">DSM 25335</strain>
    </source>
</reference>
<dbReference type="InterPro" id="IPR017610">
    <property type="entry name" value="tRNA_S-uridine_synth_MnmC_C"/>
</dbReference>
<dbReference type="EMBL" id="JACHFZ010000006">
    <property type="protein sequence ID" value="MBB5293054.1"/>
    <property type="molecule type" value="Genomic_DNA"/>
</dbReference>
<keyword evidence="1 10" id="KW-0963">Cytoplasm</keyword>
<dbReference type="Proteomes" id="UP000566663">
    <property type="component" value="Unassembled WGS sequence"/>
</dbReference>
<feature type="domain" description="MnmC-like methyltransferase" evidence="13">
    <location>
        <begin position="108"/>
        <end position="230"/>
    </location>
</feature>
<evidence type="ECO:0000256" key="11">
    <source>
        <dbReference type="SAM" id="MobiDB-lite"/>
    </source>
</evidence>
<keyword evidence="8 10" id="KW-0560">Oxidoreductase</keyword>
<keyword evidence="15" id="KW-1185">Reference proteome</keyword>
<evidence type="ECO:0000256" key="10">
    <source>
        <dbReference type="HAMAP-Rule" id="MF_01102"/>
    </source>
</evidence>
<proteinExistence type="inferred from homology"/>
<evidence type="ECO:0000256" key="7">
    <source>
        <dbReference type="ARBA" id="ARBA00022827"/>
    </source>
</evidence>
<dbReference type="GO" id="GO:0016645">
    <property type="term" value="F:oxidoreductase activity, acting on the CH-NH group of donors"/>
    <property type="evidence" value="ECO:0007669"/>
    <property type="project" value="InterPro"/>
</dbReference>
<dbReference type="AlphaFoldDB" id="A0A7W8MHW0"/>
<dbReference type="GO" id="GO:0004808">
    <property type="term" value="F:tRNA (5-methylaminomethyl-2-thiouridylate)(34)-methyltransferase activity"/>
    <property type="evidence" value="ECO:0007669"/>
    <property type="project" value="UniProtKB-EC"/>
</dbReference>
<dbReference type="HAMAP" id="MF_01102">
    <property type="entry name" value="MnmC"/>
    <property type="match status" value="1"/>
</dbReference>
<dbReference type="Gene3D" id="3.50.50.60">
    <property type="entry name" value="FAD/NAD(P)-binding domain"/>
    <property type="match status" value="1"/>
</dbReference>
<keyword evidence="7 10" id="KW-0274">FAD</keyword>
<protein>
    <recommendedName>
        <fullName evidence="10">tRNA 5-methylaminomethyl-2-thiouridine biosynthesis bifunctional protein MnmC</fullName>
        <shortName evidence="10">tRNA mnm(5)s(2)U biosynthesis bifunctional protein</shortName>
    </recommendedName>
    <domain>
        <recommendedName>
            <fullName evidence="10">tRNA (mnm(5)s(2)U34)-methyltransferase</fullName>
            <ecNumber evidence="10">2.1.1.61</ecNumber>
        </recommendedName>
    </domain>
    <domain>
        <recommendedName>
            <fullName evidence="10">FAD-dependent cmnm(5)s(2)U34 oxidoreductase</fullName>
            <ecNumber evidence="10">1.5.-.-</ecNumber>
        </recommendedName>
    </domain>
</protein>
<evidence type="ECO:0000259" key="12">
    <source>
        <dbReference type="Pfam" id="PF01266"/>
    </source>
</evidence>
<dbReference type="InterPro" id="IPR047785">
    <property type="entry name" value="tRNA_MNMC2"/>
</dbReference>
<evidence type="ECO:0000313" key="14">
    <source>
        <dbReference type="EMBL" id="MBB5293054.1"/>
    </source>
</evidence>
<keyword evidence="9 10" id="KW-0511">Multifunctional enzyme</keyword>
<accession>A0A7W8MHW0</accession>
<comment type="similarity">
    <text evidence="10">In the N-terminal section; belongs to the methyltransferase superfamily. tRNA (mnm(5)s(2)U34)-methyltransferase family.</text>
</comment>
<dbReference type="EC" id="2.1.1.61" evidence="10"/>
<dbReference type="PANTHER" id="PTHR13847:SF283">
    <property type="entry name" value="TRNA 5-METHYLAMINOMETHYL-2-THIOURIDINE BIOSYNTHESIS BIFUNCTIONAL PROTEIN MNMC"/>
    <property type="match status" value="1"/>
</dbReference>
<comment type="subcellular location">
    <subcellularLocation>
        <location evidence="10">Cytoplasm</location>
    </subcellularLocation>
</comment>
<feature type="domain" description="FAD dependent oxidoreductase" evidence="12">
    <location>
        <begin position="242"/>
        <end position="565"/>
    </location>
</feature>
<dbReference type="InterPro" id="IPR029063">
    <property type="entry name" value="SAM-dependent_MTases_sf"/>
</dbReference>